<dbReference type="EMBL" id="JBHSHC010000052">
    <property type="protein sequence ID" value="MFC4767256.1"/>
    <property type="molecule type" value="Genomic_DNA"/>
</dbReference>
<organism evidence="2 3">
    <name type="scientific">Effusibacillus consociatus</name>
    <dbReference type="NCBI Taxonomy" id="1117041"/>
    <lineage>
        <taxon>Bacteria</taxon>
        <taxon>Bacillati</taxon>
        <taxon>Bacillota</taxon>
        <taxon>Bacilli</taxon>
        <taxon>Bacillales</taxon>
        <taxon>Alicyclobacillaceae</taxon>
        <taxon>Effusibacillus</taxon>
    </lineage>
</organism>
<keyword evidence="3" id="KW-1185">Reference proteome</keyword>
<comment type="caution">
    <text evidence="2">The sequence shown here is derived from an EMBL/GenBank/DDBJ whole genome shotgun (WGS) entry which is preliminary data.</text>
</comment>
<sequence>MMDVMAANGDPAGGRFSKSDKHPNGGCFARPVGTQQTKNFSLPNFKGDIVNQGLCSNTFAEVFDFQNGIHSSPPAFTSFKHIDVRNEKKSLPIKTFYRFFALPIRREFALAHVLAGLSQFEYA</sequence>
<reference evidence="3" key="1">
    <citation type="journal article" date="2019" name="Int. J. Syst. Evol. Microbiol.">
        <title>The Global Catalogue of Microorganisms (GCM) 10K type strain sequencing project: providing services to taxonomists for standard genome sequencing and annotation.</title>
        <authorList>
            <consortium name="The Broad Institute Genomics Platform"/>
            <consortium name="The Broad Institute Genome Sequencing Center for Infectious Disease"/>
            <person name="Wu L."/>
            <person name="Ma J."/>
        </authorList>
    </citation>
    <scope>NUCLEOTIDE SEQUENCE [LARGE SCALE GENOMIC DNA]</scope>
    <source>
        <strain evidence="3">WYCCWR 12678</strain>
    </source>
</reference>
<feature type="region of interest" description="Disordered" evidence="1">
    <location>
        <begin position="1"/>
        <end position="32"/>
    </location>
</feature>
<evidence type="ECO:0000313" key="3">
    <source>
        <dbReference type="Proteomes" id="UP001596002"/>
    </source>
</evidence>
<accession>A0ABV9PZ75</accession>
<dbReference type="RefSeq" id="WP_380025259.1">
    <property type="nucleotide sequence ID" value="NZ_JBHSHC010000052.1"/>
</dbReference>
<proteinExistence type="predicted"/>
<name>A0ABV9PZ75_9BACL</name>
<evidence type="ECO:0000256" key="1">
    <source>
        <dbReference type="SAM" id="MobiDB-lite"/>
    </source>
</evidence>
<dbReference type="Proteomes" id="UP001596002">
    <property type="component" value="Unassembled WGS sequence"/>
</dbReference>
<evidence type="ECO:0000313" key="2">
    <source>
        <dbReference type="EMBL" id="MFC4767256.1"/>
    </source>
</evidence>
<gene>
    <name evidence="2" type="ORF">ACFO8Q_07760</name>
</gene>
<protein>
    <submittedName>
        <fullName evidence="2">Uncharacterized protein</fullName>
    </submittedName>
</protein>